<comment type="caution">
    <text evidence="1">The sequence shown here is derived from an EMBL/GenBank/DDBJ whole genome shotgun (WGS) entry which is preliminary data.</text>
</comment>
<dbReference type="EMBL" id="JAMKOV010000002">
    <property type="protein sequence ID" value="KAI8043590.1"/>
    <property type="molecule type" value="Genomic_DNA"/>
</dbReference>
<dbReference type="Proteomes" id="UP001059596">
    <property type="component" value="Unassembled WGS sequence"/>
</dbReference>
<accession>A0A9P9YVD5</accession>
<feature type="non-terminal residue" evidence="1">
    <location>
        <position position="40"/>
    </location>
</feature>
<name>A0A9P9YVD5_9MUSC</name>
<dbReference type="AlphaFoldDB" id="A0A9P9YVD5"/>
<proteinExistence type="predicted"/>
<protein>
    <submittedName>
        <fullName evidence="1">Uncharacterized protein</fullName>
    </submittedName>
</protein>
<evidence type="ECO:0000313" key="2">
    <source>
        <dbReference type="Proteomes" id="UP001059596"/>
    </source>
</evidence>
<keyword evidence="2" id="KW-1185">Reference proteome</keyword>
<reference evidence="1" key="1">
    <citation type="journal article" date="2023" name="Genome Biol. Evol.">
        <title>Long-read-based Genome Assembly of Drosophila gunungcola Reveals Fewer Chemosensory Genes in Flower-breeding Species.</title>
        <authorList>
            <person name="Negi A."/>
            <person name="Liao B.Y."/>
            <person name="Yeh S.D."/>
        </authorList>
    </citation>
    <scope>NUCLEOTIDE SEQUENCE</scope>
    <source>
        <strain evidence="1">Sukarami</strain>
    </source>
</reference>
<evidence type="ECO:0000313" key="1">
    <source>
        <dbReference type="EMBL" id="KAI8043590.1"/>
    </source>
</evidence>
<sequence length="40" mass="4504">GGRHSCRFGSPKIPRALKSFASAAQTQWKKTQWKCLEVTI</sequence>
<organism evidence="1 2">
    <name type="scientific">Drosophila gunungcola</name>
    <name type="common">fruit fly</name>
    <dbReference type="NCBI Taxonomy" id="103775"/>
    <lineage>
        <taxon>Eukaryota</taxon>
        <taxon>Metazoa</taxon>
        <taxon>Ecdysozoa</taxon>
        <taxon>Arthropoda</taxon>
        <taxon>Hexapoda</taxon>
        <taxon>Insecta</taxon>
        <taxon>Pterygota</taxon>
        <taxon>Neoptera</taxon>
        <taxon>Endopterygota</taxon>
        <taxon>Diptera</taxon>
        <taxon>Brachycera</taxon>
        <taxon>Muscomorpha</taxon>
        <taxon>Ephydroidea</taxon>
        <taxon>Drosophilidae</taxon>
        <taxon>Drosophila</taxon>
        <taxon>Sophophora</taxon>
    </lineage>
</organism>
<gene>
    <name evidence="1" type="ORF">M5D96_004923</name>
</gene>